<dbReference type="Gene3D" id="1.10.10.10">
    <property type="entry name" value="Winged helix-like DNA-binding domain superfamily/Winged helix DNA-binding domain"/>
    <property type="match status" value="1"/>
</dbReference>
<organism evidence="2 3">
    <name type="scientific">Candidatus Kerfeldbacteria bacterium RIFOXYB2_FULL_38_14</name>
    <dbReference type="NCBI Taxonomy" id="1798547"/>
    <lineage>
        <taxon>Bacteria</taxon>
        <taxon>Candidatus Kerfeldiibacteriota</taxon>
    </lineage>
</organism>
<dbReference type="PANTHER" id="PTHR34293">
    <property type="entry name" value="HTH-TYPE TRANSCRIPTIONAL REGULATOR TRMBL2"/>
    <property type="match status" value="1"/>
</dbReference>
<evidence type="ECO:0000259" key="1">
    <source>
        <dbReference type="Pfam" id="PF01978"/>
    </source>
</evidence>
<dbReference type="EMBL" id="MHKI01000017">
    <property type="protein sequence ID" value="OGY86643.1"/>
    <property type="molecule type" value="Genomic_DNA"/>
</dbReference>
<evidence type="ECO:0000313" key="3">
    <source>
        <dbReference type="Proteomes" id="UP000176420"/>
    </source>
</evidence>
<dbReference type="InterPro" id="IPR051797">
    <property type="entry name" value="TrmB-like"/>
</dbReference>
<feature type="domain" description="Transcription regulator TrmB N-terminal" evidence="1">
    <location>
        <begin position="8"/>
        <end position="65"/>
    </location>
</feature>
<gene>
    <name evidence="2" type="ORF">A2319_02805</name>
</gene>
<dbReference type="InterPro" id="IPR002831">
    <property type="entry name" value="Tscrpt_reg_TrmB_N"/>
</dbReference>
<sequence>MNFSTKILKKLGLSNGEIAVYIAGLNLGPSLASDIAKKANLGRTLVYHILEELTDKGLVSTVGKQGRKFIMEPPHTLKKIIERKHKELNIVEEQLAQAAVELESLYTPTVKPSRIRLYEGIEGMKHVAEEMLNTQERMLYVLAPIEHLRAMFDDVYLQYWFNERNKRGIKSKSIWSSPDTSPVSYSDFRDVRLVPPNLTLFTAQVIYDNKVTVFSSPQTKFAFVIESDEYAKTMKSVFQQLWLRAQKI</sequence>
<reference evidence="2 3" key="1">
    <citation type="journal article" date="2016" name="Nat. Commun.">
        <title>Thousands of microbial genomes shed light on interconnected biogeochemical processes in an aquifer system.</title>
        <authorList>
            <person name="Anantharaman K."/>
            <person name="Brown C.T."/>
            <person name="Hug L.A."/>
            <person name="Sharon I."/>
            <person name="Castelle C.J."/>
            <person name="Probst A.J."/>
            <person name="Thomas B.C."/>
            <person name="Singh A."/>
            <person name="Wilkins M.J."/>
            <person name="Karaoz U."/>
            <person name="Brodie E.L."/>
            <person name="Williams K.H."/>
            <person name="Hubbard S.S."/>
            <person name="Banfield J.F."/>
        </authorList>
    </citation>
    <scope>NUCLEOTIDE SEQUENCE [LARGE SCALE GENOMIC DNA]</scope>
</reference>
<dbReference type="InterPro" id="IPR036390">
    <property type="entry name" value="WH_DNA-bd_sf"/>
</dbReference>
<accession>A0A1G2BBP7</accession>
<protein>
    <recommendedName>
        <fullName evidence="1">Transcription regulator TrmB N-terminal domain-containing protein</fullName>
    </recommendedName>
</protein>
<name>A0A1G2BBP7_9BACT</name>
<dbReference type="Proteomes" id="UP000176420">
    <property type="component" value="Unassembled WGS sequence"/>
</dbReference>
<dbReference type="SUPFAM" id="SSF46785">
    <property type="entry name" value="Winged helix' DNA-binding domain"/>
    <property type="match status" value="1"/>
</dbReference>
<comment type="caution">
    <text evidence="2">The sequence shown here is derived from an EMBL/GenBank/DDBJ whole genome shotgun (WGS) entry which is preliminary data.</text>
</comment>
<proteinExistence type="predicted"/>
<evidence type="ECO:0000313" key="2">
    <source>
        <dbReference type="EMBL" id="OGY86643.1"/>
    </source>
</evidence>
<dbReference type="InterPro" id="IPR036388">
    <property type="entry name" value="WH-like_DNA-bd_sf"/>
</dbReference>
<dbReference type="AlphaFoldDB" id="A0A1G2BBP7"/>
<dbReference type="PANTHER" id="PTHR34293:SF1">
    <property type="entry name" value="HTH-TYPE TRANSCRIPTIONAL REGULATOR TRMBL2"/>
    <property type="match status" value="1"/>
</dbReference>
<dbReference type="Pfam" id="PF01978">
    <property type="entry name" value="TrmB"/>
    <property type="match status" value="1"/>
</dbReference>